<sequence length="577" mass="64439">MFTGDNEKRKMPRYGLRKMKWGVASVLLATMILAGNGSTANADTTTTNSNVQNEVSTSDNQGSSKITEKTNNAITGSQNNSENVSNEPTENEVSNPEQPTFNAVKNPRDVTYNGHSYHLEGQMYKYISDGHGNDTVKPVDDQELLADLQFTTDDISDEQLVKLGLKRNEFIVHVPDGTDEKGKHVYAYDAKEFMQNGDQAIALQNDYGQIIISNIMPVHNPDGSLKVTVVTDSDYLINKYLANQWNGISGNIIVDPSYPRLGFEKDDLNKVITRTINVINPDGTVNTKIQKVHFSRNGLVNSNFRPVFDNEGYFVDFDGIETKIGYDNNKDYIPDYTMEQGDQAWITDKNSFDEYDVPKLDGYQPTISRVEKATVTPDTLDSVVNITYTHTQIKHKHDTGDPLVNDKPTYDLSKLHKHDTGESLINEKPAYDLSKLHKHDTGDPLINDKPAYDLTKLHKHDTGEPLINEKPAYDITKLHKHDTDNPLINNKPENNLDNPNKHETNNPVVQPNTSDNNYQVLTVTNTPAKPQPTTNKETPKSLPQSGNNQEVASVVSLLGMALLSSLGLAWVSRKKVK</sequence>
<proteinExistence type="predicted"/>
<feature type="domain" description="Mub B2-like" evidence="3">
    <location>
        <begin position="264"/>
        <end position="391"/>
    </location>
</feature>
<reference evidence="4" key="2">
    <citation type="submission" date="2021-04" db="EMBL/GenBank/DDBJ databases">
        <authorList>
            <person name="Gilroy R."/>
        </authorList>
    </citation>
    <scope>NUCLEOTIDE SEQUENCE</scope>
    <source>
        <strain evidence="4">876</strain>
    </source>
</reference>
<gene>
    <name evidence="4" type="ORF">H9843_06310</name>
</gene>
<evidence type="ECO:0000313" key="4">
    <source>
        <dbReference type="EMBL" id="MBU3830486.1"/>
    </source>
</evidence>
<protein>
    <submittedName>
        <fullName evidence="4">YSIRK-type signal peptide-containing protein</fullName>
    </submittedName>
</protein>
<accession>A0A9E2KUQ3</accession>
<feature type="compositionally biased region" description="Polar residues" evidence="1">
    <location>
        <begin position="505"/>
        <end position="547"/>
    </location>
</feature>
<feature type="region of interest" description="Disordered" evidence="1">
    <location>
        <begin position="38"/>
        <end position="107"/>
    </location>
</feature>
<feature type="compositionally biased region" description="Low complexity" evidence="1">
    <location>
        <begin position="489"/>
        <end position="498"/>
    </location>
</feature>
<feature type="chain" id="PRO_5038890000" evidence="2">
    <location>
        <begin position="43"/>
        <end position="577"/>
    </location>
</feature>
<reference evidence="4" key="1">
    <citation type="journal article" date="2021" name="PeerJ">
        <title>Extensive microbial diversity within the chicken gut microbiome revealed by metagenomics and culture.</title>
        <authorList>
            <person name="Gilroy R."/>
            <person name="Ravi A."/>
            <person name="Getino M."/>
            <person name="Pursley I."/>
            <person name="Horton D.L."/>
            <person name="Alikhan N.F."/>
            <person name="Baker D."/>
            <person name="Gharbi K."/>
            <person name="Hall N."/>
            <person name="Watson M."/>
            <person name="Adriaenssens E.M."/>
            <person name="Foster-Nyarko E."/>
            <person name="Jarju S."/>
            <person name="Secka A."/>
            <person name="Antonio M."/>
            <person name="Oren A."/>
            <person name="Chaudhuri R.R."/>
            <person name="La Ragione R."/>
            <person name="Hildebrand F."/>
            <person name="Pallen M.J."/>
        </authorList>
    </citation>
    <scope>NUCLEOTIDE SEQUENCE</scope>
    <source>
        <strain evidence="4">876</strain>
    </source>
</reference>
<dbReference type="Pfam" id="PF17966">
    <property type="entry name" value="Muc_B2"/>
    <property type="match status" value="1"/>
</dbReference>
<dbReference type="Proteomes" id="UP000824180">
    <property type="component" value="Unassembled WGS sequence"/>
</dbReference>
<organism evidence="4 5">
    <name type="scientific">Candidatus Limosilactobacillus merdavium</name>
    <dbReference type="NCBI Taxonomy" id="2838651"/>
    <lineage>
        <taxon>Bacteria</taxon>
        <taxon>Bacillati</taxon>
        <taxon>Bacillota</taxon>
        <taxon>Bacilli</taxon>
        <taxon>Lactobacillales</taxon>
        <taxon>Lactobacillaceae</taxon>
        <taxon>Limosilactobacillus</taxon>
    </lineage>
</organism>
<dbReference type="InterPro" id="IPR041495">
    <property type="entry name" value="Mub_B2"/>
</dbReference>
<feature type="compositionally biased region" description="Polar residues" evidence="1">
    <location>
        <begin position="51"/>
        <end position="103"/>
    </location>
</feature>
<name>A0A9E2KUQ3_9LACO</name>
<keyword evidence="2" id="KW-0732">Signal</keyword>
<evidence type="ECO:0000256" key="1">
    <source>
        <dbReference type="SAM" id="MobiDB-lite"/>
    </source>
</evidence>
<feature type="signal peptide" evidence="2">
    <location>
        <begin position="1"/>
        <end position="42"/>
    </location>
</feature>
<evidence type="ECO:0000259" key="3">
    <source>
        <dbReference type="Pfam" id="PF17966"/>
    </source>
</evidence>
<comment type="caution">
    <text evidence="4">The sequence shown here is derived from an EMBL/GenBank/DDBJ whole genome shotgun (WGS) entry which is preliminary data.</text>
</comment>
<feature type="region of interest" description="Disordered" evidence="1">
    <location>
        <begin position="481"/>
        <end position="547"/>
    </location>
</feature>
<evidence type="ECO:0000313" key="5">
    <source>
        <dbReference type="Proteomes" id="UP000824180"/>
    </source>
</evidence>
<feature type="compositionally biased region" description="Low complexity" evidence="1">
    <location>
        <begin position="38"/>
        <end position="50"/>
    </location>
</feature>
<dbReference type="Gene3D" id="2.60.40.4300">
    <property type="match status" value="1"/>
</dbReference>
<dbReference type="EMBL" id="JAHLFK010000066">
    <property type="protein sequence ID" value="MBU3830486.1"/>
    <property type="molecule type" value="Genomic_DNA"/>
</dbReference>
<dbReference type="AlphaFoldDB" id="A0A9E2KUQ3"/>
<evidence type="ECO:0000256" key="2">
    <source>
        <dbReference type="SAM" id="SignalP"/>
    </source>
</evidence>